<dbReference type="InterPro" id="IPR003656">
    <property type="entry name" value="Znf_BED"/>
</dbReference>
<protein>
    <recommendedName>
        <fullName evidence="6">BED-type domain-containing protein</fullName>
    </recommendedName>
</protein>
<gene>
    <name evidence="8" type="primary">LOC140037569</name>
</gene>
<reference evidence="8" key="1">
    <citation type="submission" date="2025-08" db="UniProtKB">
        <authorList>
            <consortium name="RefSeq"/>
        </authorList>
    </citation>
    <scope>IDENTIFICATION</scope>
    <source>
        <tissue evidence="8">Leaves</tissue>
    </source>
</reference>
<evidence type="ECO:0000256" key="4">
    <source>
        <dbReference type="PROSITE-ProRule" id="PRU00027"/>
    </source>
</evidence>
<keyword evidence="3" id="KW-0862">Zinc</keyword>
<proteinExistence type="predicted"/>
<evidence type="ECO:0000256" key="2">
    <source>
        <dbReference type="ARBA" id="ARBA00022771"/>
    </source>
</evidence>
<dbReference type="Proteomes" id="UP001652660">
    <property type="component" value="Chromosome 3c"/>
</dbReference>
<dbReference type="SUPFAM" id="SSF57667">
    <property type="entry name" value="beta-beta-alpha zinc fingers"/>
    <property type="match status" value="1"/>
</dbReference>
<dbReference type="PROSITE" id="PS50808">
    <property type="entry name" value="ZF_BED"/>
    <property type="match status" value="1"/>
</dbReference>
<keyword evidence="7" id="KW-1185">Reference proteome</keyword>
<keyword evidence="1" id="KW-0479">Metal-binding</keyword>
<evidence type="ECO:0000313" key="8">
    <source>
        <dbReference type="RefSeq" id="XP_071938064.1"/>
    </source>
</evidence>
<feature type="domain" description="BED-type" evidence="6">
    <location>
        <begin position="88"/>
        <end position="143"/>
    </location>
</feature>
<feature type="compositionally biased region" description="Polar residues" evidence="5">
    <location>
        <begin position="1"/>
        <end position="11"/>
    </location>
</feature>
<sequence>MSSLEKSNSESPAGISLSPSPPSMLEGKINSYVDKLNGQSSSENSCANVGGNTGAASTEGTQTTSKFRDRPIPPLPPQPLKRMKVYPKSRSEIWFHFTRLESDRNKAACNYCGAEYACCSNKNGTSGLWNHFKGRCKKNPYKLLAGQTTLQKCGMEKPVMLDQVTPEKCGIKKGLKAGQTTLDRFMVKKEPLI</sequence>
<dbReference type="PANTHER" id="PTHR34396:SF27">
    <property type="entry name" value="OS08G0208700 PROTEIN"/>
    <property type="match status" value="1"/>
</dbReference>
<evidence type="ECO:0000256" key="1">
    <source>
        <dbReference type="ARBA" id="ARBA00022723"/>
    </source>
</evidence>
<dbReference type="SMART" id="SM00614">
    <property type="entry name" value="ZnF_BED"/>
    <property type="match status" value="1"/>
</dbReference>
<evidence type="ECO:0000313" key="7">
    <source>
        <dbReference type="Proteomes" id="UP001652660"/>
    </source>
</evidence>
<evidence type="ECO:0000256" key="5">
    <source>
        <dbReference type="SAM" id="MobiDB-lite"/>
    </source>
</evidence>
<feature type="compositionally biased region" description="Polar residues" evidence="5">
    <location>
        <begin position="37"/>
        <end position="47"/>
    </location>
</feature>
<feature type="compositionally biased region" description="Polar residues" evidence="5">
    <location>
        <begin position="54"/>
        <end position="65"/>
    </location>
</feature>
<name>A0ABM4X205_COFAR</name>
<accession>A0ABM4X205</accession>
<evidence type="ECO:0000259" key="6">
    <source>
        <dbReference type="PROSITE" id="PS50808"/>
    </source>
</evidence>
<dbReference type="PANTHER" id="PTHR34396">
    <property type="entry name" value="OS03G0264950 PROTEIN-RELATED"/>
    <property type="match status" value="1"/>
</dbReference>
<dbReference type="GeneID" id="140037569"/>
<evidence type="ECO:0000256" key="3">
    <source>
        <dbReference type="ARBA" id="ARBA00022833"/>
    </source>
</evidence>
<keyword evidence="2 4" id="KW-0863">Zinc-finger</keyword>
<feature type="region of interest" description="Disordered" evidence="5">
    <location>
        <begin position="1"/>
        <end position="82"/>
    </location>
</feature>
<organism evidence="7 8">
    <name type="scientific">Coffea arabica</name>
    <name type="common">Arabian coffee</name>
    <dbReference type="NCBI Taxonomy" id="13443"/>
    <lineage>
        <taxon>Eukaryota</taxon>
        <taxon>Viridiplantae</taxon>
        <taxon>Streptophyta</taxon>
        <taxon>Embryophyta</taxon>
        <taxon>Tracheophyta</taxon>
        <taxon>Spermatophyta</taxon>
        <taxon>Magnoliopsida</taxon>
        <taxon>eudicotyledons</taxon>
        <taxon>Gunneridae</taxon>
        <taxon>Pentapetalae</taxon>
        <taxon>asterids</taxon>
        <taxon>lamiids</taxon>
        <taxon>Gentianales</taxon>
        <taxon>Rubiaceae</taxon>
        <taxon>Ixoroideae</taxon>
        <taxon>Gardenieae complex</taxon>
        <taxon>Bertiereae - Coffeeae clade</taxon>
        <taxon>Coffeeae</taxon>
        <taxon>Coffea</taxon>
    </lineage>
</organism>
<dbReference type="InterPro" id="IPR053031">
    <property type="entry name" value="Cuticle_assoc_protein"/>
</dbReference>
<dbReference type="InterPro" id="IPR036236">
    <property type="entry name" value="Znf_C2H2_sf"/>
</dbReference>
<dbReference type="Pfam" id="PF02892">
    <property type="entry name" value="zf-BED"/>
    <property type="match status" value="1"/>
</dbReference>
<dbReference type="RefSeq" id="XP_071938064.1">
    <property type="nucleotide sequence ID" value="XM_072081963.1"/>
</dbReference>